<dbReference type="Gene3D" id="1.10.260.40">
    <property type="entry name" value="lambda repressor-like DNA-binding domains"/>
    <property type="match status" value="1"/>
</dbReference>
<dbReference type="AlphaFoldDB" id="A0ABD5DT19"/>
<dbReference type="EMBL" id="VMAF01000224">
    <property type="protein sequence ID" value="MDR8433311.1"/>
    <property type="molecule type" value="Genomic_DNA"/>
</dbReference>
<organism evidence="1">
    <name type="scientific">Acinetobacter baumannii</name>
    <dbReference type="NCBI Taxonomy" id="470"/>
    <lineage>
        <taxon>Bacteria</taxon>
        <taxon>Pseudomonadati</taxon>
        <taxon>Pseudomonadota</taxon>
        <taxon>Gammaproteobacteria</taxon>
        <taxon>Moraxellales</taxon>
        <taxon>Moraxellaceae</taxon>
        <taxon>Acinetobacter</taxon>
        <taxon>Acinetobacter calcoaceticus/baumannii complex</taxon>
    </lineage>
</organism>
<name>A0ABD5DT19_ACIBA</name>
<comment type="caution">
    <text evidence="1">The sequence shown here is derived from an EMBL/GenBank/DDBJ whole genome shotgun (WGS) entry which is preliminary data.</text>
</comment>
<reference evidence="1" key="1">
    <citation type="submission" date="2019-07" db="EMBL/GenBank/DDBJ databases">
        <title>Biological characteristics of mucoid Acinetobacter baumannii from a general hospital in China.</title>
        <authorList>
            <person name="Hua X."/>
            <person name="Yu Y."/>
        </authorList>
    </citation>
    <scope>NUCLEOTIDE SEQUENCE</scope>
    <source>
        <strain evidence="1">N8</strain>
    </source>
</reference>
<sequence length="43" mass="4626">MKVMFNAPHPGEILQEYLEGISVTSAARALGVTRANLSRILNG</sequence>
<proteinExistence type="predicted"/>
<feature type="non-terminal residue" evidence="1">
    <location>
        <position position="43"/>
    </location>
</feature>
<dbReference type="CDD" id="cd00093">
    <property type="entry name" value="HTH_XRE"/>
    <property type="match status" value="1"/>
</dbReference>
<protein>
    <submittedName>
        <fullName evidence="1">Addiction module antidote protein, HigA family</fullName>
    </submittedName>
</protein>
<dbReference type="InterPro" id="IPR010982">
    <property type="entry name" value="Lambda_DNA-bd_dom_sf"/>
</dbReference>
<gene>
    <name evidence="1" type="ORF">FPK63_19930</name>
</gene>
<dbReference type="InterPro" id="IPR001387">
    <property type="entry name" value="Cro/C1-type_HTH"/>
</dbReference>
<dbReference type="SUPFAM" id="SSF47413">
    <property type="entry name" value="lambda repressor-like DNA-binding domains"/>
    <property type="match status" value="1"/>
</dbReference>
<accession>A0ABD5DT19</accession>
<evidence type="ECO:0000313" key="1">
    <source>
        <dbReference type="EMBL" id="MDR8433311.1"/>
    </source>
</evidence>